<dbReference type="InterPro" id="IPR036388">
    <property type="entry name" value="WH-like_DNA-bd_sf"/>
</dbReference>
<dbReference type="Gene3D" id="1.10.10.10">
    <property type="entry name" value="Winged helix-like DNA-binding domain superfamily/Winged helix DNA-binding domain"/>
    <property type="match status" value="1"/>
</dbReference>
<feature type="domain" description="Replication initiator A N-terminal" evidence="1">
    <location>
        <begin position="36"/>
        <end position="108"/>
    </location>
</feature>
<dbReference type="Proteomes" id="UP000433181">
    <property type="component" value="Unassembled WGS sequence"/>
</dbReference>
<dbReference type="RefSeq" id="WP_154408152.1">
    <property type="nucleotide sequence ID" value="NZ_VUNR01000045.1"/>
</dbReference>
<protein>
    <recommendedName>
        <fullName evidence="1">Replication initiator A N-terminal domain-containing protein</fullName>
    </recommendedName>
</protein>
<evidence type="ECO:0000313" key="3">
    <source>
        <dbReference type="Proteomes" id="UP000433181"/>
    </source>
</evidence>
<gene>
    <name evidence="2" type="ORF">FYJ84_13535</name>
</gene>
<sequence length="207" mass="23529">MNLLIRCSYGCEKNKKKKERSIMGERFNIKDIDKERYIAIPMALFTQENYAGLDNTARLIYGFLKSRLNLSRINRWFDENGDIFFIAKISEMADFFGISKGSVSKKMAMLEEAGLLERKKMGGHQADRLYLRKISSANVNLQHNVQVPLESSIAPSEEVIHNEYGCDNPEFPAGNPEPSCHCQSFPEETQQLSEFPSGNPQIVDKLA</sequence>
<evidence type="ECO:0000313" key="2">
    <source>
        <dbReference type="EMBL" id="MSU09988.1"/>
    </source>
</evidence>
<name>A0A6I2UEG8_9FIRM</name>
<dbReference type="InterPro" id="IPR036390">
    <property type="entry name" value="WH_DNA-bd_sf"/>
</dbReference>
<comment type="caution">
    <text evidence="2">The sequence shown here is derived from an EMBL/GenBank/DDBJ whole genome shotgun (WGS) entry which is preliminary data.</text>
</comment>
<dbReference type="AlphaFoldDB" id="A0A6I2UEG8"/>
<dbReference type="EMBL" id="VUNR01000045">
    <property type="protein sequence ID" value="MSU09988.1"/>
    <property type="molecule type" value="Genomic_DNA"/>
</dbReference>
<accession>A0A6I2UEG8</accession>
<evidence type="ECO:0000259" key="1">
    <source>
        <dbReference type="Pfam" id="PF06970"/>
    </source>
</evidence>
<dbReference type="Pfam" id="PF06970">
    <property type="entry name" value="RepA_N"/>
    <property type="match status" value="1"/>
</dbReference>
<dbReference type="SUPFAM" id="SSF46785">
    <property type="entry name" value="Winged helix' DNA-binding domain"/>
    <property type="match status" value="1"/>
</dbReference>
<organism evidence="2 3">
    <name type="scientific">Anaerovibrio slackiae</name>
    <dbReference type="NCBI Taxonomy" id="2652309"/>
    <lineage>
        <taxon>Bacteria</taxon>
        <taxon>Bacillati</taxon>
        <taxon>Bacillota</taxon>
        <taxon>Negativicutes</taxon>
        <taxon>Selenomonadales</taxon>
        <taxon>Selenomonadaceae</taxon>
        <taxon>Anaerovibrio</taxon>
    </lineage>
</organism>
<dbReference type="GeneID" id="96779951"/>
<keyword evidence="3" id="KW-1185">Reference proteome</keyword>
<dbReference type="InterPro" id="IPR010724">
    <property type="entry name" value="RepA_N"/>
</dbReference>
<reference evidence="2 3" key="1">
    <citation type="submission" date="2019-08" db="EMBL/GenBank/DDBJ databases">
        <title>In-depth cultivation of the pig gut microbiome towards novel bacterial diversity and tailored functional studies.</title>
        <authorList>
            <person name="Wylensek D."/>
            <person name="Hitch T.C.A."/>
            <person name="Clavel T."/>
        </authorList>
    </citation>
    <scope>NUCLEOTIDE SEQUENCE [LARGE SCALE GENOMIC DNA]</scope>
    <source>
        <strain evidence="2 3">WCA-693-APC-5D-A</strain>
    </source>
</reference>
<dbReference type="CDD" id="cd00090">
    <property type="entry name" value="HTH_ARSR"/>
    <property type="match status" value="1"/>
</dbReference>
<dbReference type="InterPro" id="IPR011991">
    <property type="entry name" value="ArsR-like_HTH"/>
</dbReference>
<proteinExistence type="predicted"/>